<comment type="caution">
    <text evidence="2">The sequence shown here is derived from an EMBL/GenBank/DDBJ whole genome shotgun (WGS) entry which is preliminary data.</text>
</comment>
<feature type="transmembrane region" description="Helical" evidence="1">
    <location>
        <begin position="130"/>
        <end position="149"/>
    </location>
</feature>
<accession>A0ABU3ATR1</accession>
<gene>
    <name evidence="2" type="ORF">RM812_25595</name>
</gene>
<keyword evidence="1" id="KW-0812">Transmembrane</keyword>
<dbReference type="EMBL" id="JAVRFH010000029">
    <property type="protein sequence ID" value="MDT0613571.1"/>
    <property type="molecule type" value="Genomic_DNA"/>
</dbReference>
<sequence length="157" mass="16906">MLFATVLVLAVLGTAWVMCGAGPGTGVAVFGFAFLLFVGPALGDYVMHNRGVRHDALVVDVSSYRGKSGRERPVCTLVLTGADRGRTVEVGDTGGCDDDFERGRQVILVDDPEGWLTPRLGSEVTGVEPYLVWTLTGLLFAMEACALYGRLRRLRRG</sequence>
<keyword evidence="1" id="KW-1133">Transmembrane helix</keyword>
<evidence type="ECO:0008006" key="4">
    <source>
        <dbReference type="Google" id="ProtNLM"/>
    </source>
</evidence>
<reference evidence="2" key="1">
    <citation type="submission" date="2024-05" db="EMBL/GenBank/DDBJ databases">
        <title>30 novel species of actinomycetes from the DSMZ collection.</title>
        <authorList>
            <person name="Nouioui I."/>
        </authorList>
    </citation>
    <scope>NUCLEOTIDE SEQUENCE</scope>
    <source>
        <strain evidence="2">DSM 40712</strain>
    </source>
</reference>
<dbReference type="Proteomes" id="UP001180724">
    <property type="component" value="Unassembled WGS sequence"/>
</dbReference>
<evidence type="ECO:0000313" key="2">
    <source>
        <dbReference type="EMBL" id="MDT0613571.1"/>
    </source>
</evidence>
<keyword evidence="1" id="KW-0472">Membrane</keyword>
<dbReference type="RefSeq" id="WP_311576382.1">
    <property type="nucleotide sequence ID" value="NZ_JAVRFH010000029.1"/>
</dbReference>
<organism evidence="2 3">
    <name type="scientific">Streptomyces lancefieldiae</name>
    <dbReference type="NCBI Taxonomy" id="3075520"/>
    <lineage>
        <taxon>Bacteria</taxon>
        <taxon>Bacillati</taxon>
        <taxon>Actinomycetota</taxon>
        <taxon>Actinomycetes</taxon>
        <taxon>Kitasatosporales</taxon>
        <taxon>Streptomycetaceae</taxon>
        <taxon>Streptomyces</taxon>
    </lineage>
</organism>
<name>A0ABU3ATR1_9ACTN</name>
<protein>
    <recommendedName>
        <fullName evidence="4">Integral membrane protein</fullName>
    </recommendedName>
</protein>
<evidence type="ECO:0000256" key="1">
    <source>
        <dbReference type="SAM" id="Phobius"/>
    </source>
</evidence>
<keyword evidence="3" id="KW-1185">Reference proteome</keyword>
<evidence type="ECO:0000313" key="3">
    <source>
        <dbReference type="Proteomes" id="UP001180724"/>
    </source>
</evidence>
<proteinExistence type="predicted"/>